<dbReference type="Pfam" id="PF02519">
    <property type="entry name" value="Auxin_inducible"/>
    <property type="match status" value="1"/>
</dbReference>
<reference evidence="4" key="2">
    <citation type="submission" date="2015-03" db="UniProtKB">
        <authorList>
            <consortium name="EnsemblPlants"/>
        </authorList>
    </citation>
    <scope>IDENTIFICATION</scope>
</reference>
<evidence type="ECO:0000256" key="2">
    <source>
        <dbReference type="ARBA" id="ARBA00022473"/>
    </source>
</evidence>
<dbReference type="PANTHER" id="PTHR31374:SF141">
    <property type="entry name" value="SAUR-LIKE AUXIN-RESPONSIVE PROTEIN FAMILY"/>
    <property type="match status" value="1"/>
</dbReference>
<dbReference type="InterPro" id="IPR003676">
    <property type="entry name" value="SAUR_fam"/>
</dbReference>
<evidence type="ECO:0000313" key="4">
    <source>
        <dbReference type="EnsemblPlants" id="Bo3g054650.1"/>
    </source>
</evidence>
<organism evidence="4 5">
    <name type="scientific">Brassica oleracea var. oleracea</name>
    <dbReference type="NCBI Taxonomy" id="109376"/>
    <lineage>
        <taxon>Eukaryota</taxon>
        <taxon>Viridiplantae</taxon>
        <taxon>Streptophyta</taxon>
        <taxon>Embryophyta</taxon>
        <taxon>Tracheophyta</taxon>
        <taxon>Spermatophyta</taxon>
        <taxon>Magnoliopsida</taxon>
        <taxon>eudicotyledons</taxon>
        <taxon>Gunneridae</taxon>
        <taxon>Pentapetalae</taxon>
        <taxon>rosids</taxon>
        <taxon>malvids</taxon>
        <taxon>Brassicales</taxon>
        <taxon>Brassicaceae</taxon>
        <taxon>Brassiceae</taxon>
        <taxon>Brassica</taxon>
    </lineage>
</organism>
<reference evidence="4 5" key="1">
    <citation type="journal article" date="2014" name="Genome Biol.">
        <title>Transcriptome and methylome profiling reveals relics of genome dominance in the mesopolyploid Brassica oleracea.</title>
        <authorList>
            <person name="Parkin I.A."/>
            <person name="Koh C."/>
            <person name="Tang H."/>
            <person name="Robinson S.J."/>
            <person name="Kagale S."/>
            <person name="Clarke W.E."/>
            <person name="Town C.D."/>
            <person name="Nixon J."/>
            <person name="Krishnakumar V."/>
            <person name="Bidwell S.L."/>
            <person name="Denoeud F."/>
            <person name="Belcram H."/>
            <person name="Links M.G."/>
            <person name="Just J."/>
            <person name="Clarke C."/>
            <person name="Bender T."/>
            <person name="Huebert T."/>
            <person name="Mason A.S."/>
            <person name="Pires J.C."/>
            <person name="Barker G."/>
            <person name="Moore J."/>
            <person name="Walley P.G."/>
            <person name="Manoli S."/>
            <person name="Batley J."/>
            <person name="Edwards D."/>
            <person name="Nelson M.N."/>
            <person name="Wang X."/>
            <person name="Paterson A.H."/>
            <person name="King G."/>
            <person name="Bancroft I."/>
            <person name="Chalhoub B."/>
            <person name="Sharpe A.G."/>
        </authorList>
    </citation>
    <scope>NUCLEOTIDE SEQUENCE</scope>
    <source>
        <strain evidence="4 5">cv. TO1000</strain>
    </source>
</reference>
<dbReference type="Proteomes" id="UP000032141">
    <property type="component" value="Chromosome C3"/>
</dbReference>
<proteinExistence type="inferred from homology"/>
<evidence type="ECO:0000313" key="5">
    <source>
        <dbReference type="Proteomes" id="UP000032141"/>
    </source>
</evidence>
<dbReference type="AlphaFoldDB" id="A0A0D3B949"/>
<keyword evidence="2" id="KW-0217">Developmental protein</keyword>
<protein>
    <submittedName>
        <fullName evidence="4">Uncharacterized protein</fullName>
    </submittedName>
</protein>
<name>A0A0D3B949_BRAOL</name>
<evidence type="ECO:0000256" key="1">
    <source>
        <dbReference type="ARBA" id="ARBA00006974"/>
    </source>
</evidence>
<dbReference type="EnsemblPlants" id="Bo3g054650.1">
    <property type="protein sequence ID" value="Bo3g054650.1"/>
    <property type="gene ID" value="Bo3g054650"/>
</dbReference>
<dbReference type="STRING" id="109376.A0A0D3B949"/>
<dbReference type="eggNOG" id="ENOG502S10P">
    <property type="taxonomic scope" value="Eukaryota"/>
</dbReference>
<dbReference type="HOGENOM" id="CLU_1311674_0_0_1"/>
<sequence>MKSKSIVIPCTSSFCESCCEKVAWGFKKENEAIPKDVPRGHLVVYVGDDHKRFVIKMSLLKHPIFKALLDQAQDAYDFSSDSSRLWIPCDENTFLDVVRCSGAPQHQRKCIGMQGSVARLLLSQGFCVFWEAHDVKKGDEPMGVDMVLVSISAFLLVEEKNVSPDCCCHKGFACFGRHMMSRREMSRWVSIWFWSRRSLLLIIPLLASIA</sequence>
<keyword evidence="3" id="KW-0341">Growth regulation</keyword>
<keyword evidence="5" id="KW-1185">Reference proteome</keyword>
<dbReference type="GO" id="GO:0009733">
    <property type="term" value="P:response to auxin"/>
    <property type="evidence" value="ECO:0007669"/>
    <property type="project" value="InterPro"/>
</dbReference>
<dbReference type="PANTHER" id="PTHR31374">
    <property type="entry name" value="AUXIN-INDUCED PROTEIN-LIKE-RELATED"/>
    <property type="match status" value="1"/>
</dbReference>
<comment type="similarity">
    <text evidence="1">Belongs to the ARG7 family.</text>
</comment>
<evidence type="ECO:0000256" key="3">
    <source>
        <dbReference type="ARBA" id="ARBA00022604"/>
    </source>
</evidence>
<accession>A0A0D3B949</accession>
<dbReference type="Gramene" id="Bo3g054650.1">
    <property type="protein sequence ID" value="Bo3g054650.1"/>
    <property type="gene ID" value="Bo3g054650"/>
</dbReference>